<organism evidence="2 3">
    <name type="scientific">Coralloluteibacterium thermophilum</name>
    <dbReference type="NCBI Taxonomy" id="2707049"/>
    <lineage>
        <taxon>Bacteria</taxon>
        <taxon>Pseudomonadati</taxon>
        <taxon>Pseudomonadota</taxon>
        <taxon>Gammaproteobacteria</taxon>
        <taxon>Lysobacterales</taxon>
        <taxon>Lysobacteraceae</taxon>
        <taxon>Coralloluteibacterium</taxon>
    </lineage>
</organism>
<dbReference type="RefSeq" id="WP_377004875.1">
    <property type="nucleotide sequence ID" value="NZ_JBHSGG010000032.1"/>
</dbReference>
<evidence type="ECO:0000313" key="3">
    <source>
        <dbReference type="Proteomes" id="UP001595892"/>
    </source>
</evidence>
<proteinExistence type="predicted"/>
<keyword evidence="1" id="KW-0472">Membrane</keyword>
<feature type="transmembrane region" description="Helical" evidence="1">
    <location>
        <begin position="63"/>
        <end position="83"/>
    </location>
</feature>
<name>A0ABV9NPN2_9GAMM</name>
<evidence type="ECO:0000313" key="2">
    <source>
        <dbReference type="EMBL" id="MFC4728803.1"/>
    </source>
</evidence>
<dbReference type="EMBL" id="JBHSGG010000032">
    <property type="protein sequence ID" value="MFC4728803.1"/>
    <property type="molecule type" value="Genomic_DNA"/>
</dbReference>
<gene>
    <name evidence="2" type="ORF">ACFO3Q_11540</name>
</gene>
<keyword evidence="3" id="KW-1185">Reference proteome</keyword>
<keyword evidence="1" id="KW-0812">Transmembrane</keyword>
<protein>
    <submittedName>
        <fullName evidence="2">Uncharacterized protein</fullName>
    </submittedName>
</protein>
<comment type="caution">
    <text evidence="2">The sequence shown here is derived from an EMBL/GenBank/DDBJ whole genome shotgun (WGS) entry which is preliminary data.</text>
</comment>
<reference evidence="3" key="1">
    <citation type="journal article" date="2019" name="Int. J. Syst. Evol. Microbiol.">
        <title>The Global Catalogue of Microorganisms (GCM) 10K type strain sequencing project: providing services to taxonomists for standard genome sequencing and annotation.</title>
        <authorList>
            <consortium name="The Broad Institute Genomics Platform"/>
            <consortium name="The Broad Institute Genome Sequencing Center for Infectious Disease"/>
            <person name="Wu L."/>
            <person name="Ma J."/>
        </authorList>
    </citation>
    <scope>NUCLEOTIDE SEQUENCE [LARGE SCALE GENOMIC DNA]</scope>
    <source>
        <strain evidence="3">CGMCC 1.13574</strain>
    </source>
</reference>
<sequence>MATYTRADLVRSVLSELGVIDGAEAPEAEDYALTDARCQQELERLHEDGMVTFDVDGLIPARYFALLVPLIASTLINAYGVMARREGIKEDAREALRGLARLRQKPDLGSVTQATYY</sequence>
<evidence type="ECO:0000256" key="1">
    <source>
        <dbReference type="SAM" id="Phobius"/>
    </source>
</evidence>
<dbReference type="Proteomes" id="UP001595892">
    <property type="component" value="Unassembled WGS sequence"/>
</dbReference>
<keyword evidence="1" id="KW-1133">Transmembrane helix</keyword>
<accession>A0ABV9NPN2</accession>